<evidence type="ECO:0000256" key="4">
    <source>
        <dbReference type="ARBA" id="ARBA00023136"/>
    </source>
</evidence>
<feature type="transmembrane region" description="Helical" evidence="5">
    <location>
        <begin position="15"/>
        <end position="34"/>
    </location>
</feature>
<feature type="domain" description="Ammonium transporter AmtB-like" evidence="6">
    <location>
        <begin position="15"/>
        <end position="84"/>
    </location>
</feature>
<dbReference type="Pfam" id="PF00909">
    <property type="entry name" value="Ammonium_transp"/>
    <property type="match status" value="1"/>
</dbReference>
<evidence type="ECO:0000313" key="8">
    <source>
        <dbReference type="Proteomes" id="UP000271889"/>
    </source>
</evidence>
<evidence type="ECO:0000313" key="7">
    <source>
        <dbReference type="EMBL" id="VDN37748.1"/>
    </source>
</evidence>
<dbReference type="PANTHER" id="PTHR11730">
    <property type="entry name" value="AMMONIUM TRANSPORTER"/>
    <property type="match status" value="1"/>
</dbReference>
<dbReference type="GO" id="GO:0005886">
    <property type="term" value="C:plasma membrane"/>
    <property type="evidence" value="ECO:0007669"/>
    <property type="project" value="TreeGrafter"/>
</dbReference>
<sequence length="95" mass="10675">MATKLHNPEIQDDGIWMTASSFTIFTMTAGFGLLESGRVSSKDEVNVMVKNVVDHSLKLSGLAYWMFGYGFTFGDRFANPYIGVGDYFFDPERDD</sequence>
<reference evidence="7 8" key="1">
    <citation type="submission" date="2018-11" db="EMBL/GenBank/DDBJ databases">
        <authorList>
            <consortium name="Pathogen Informatics"/>
        </authorList>
    </citation>
    <scope>NUCLEOTIDE SEQUENCE [LARGE SCALE GENOMIC DNA]</scope>
</reference>
<dbReference type="OrthoDB" id="534912at2759"/>
<protein>
    <recommendedName>
        <fullName evidence="6">Ammonium transporter AmtB-like domain-containing protein</fullName>
    </recommendedName>
</protein>
<feature type="non-terminal residue" evidence="7">
    <location>
        <position position="95"/>
    </location>
</feature>
<accession>A0A3P7NPS7</accession>
<evidence type="ECO:0000256" key="3">
    <source>
        <dbReference type="ARBA" id="ARBA00022989"/>
    </source>
</evidence>
<dbReference type="SUPFAM" id="SSF111352">
    <property type="entry name" value="Ammonium transporter"/>
    <property type="match status" value="1"/>
</dbReference>
<dbReference type="Proteomes" id="UP000271889">
    <property type="component" value="Unassembled WGS sequence"/>
</dbReference>
<dbReference type="EMBL" id="UYRV01132559">
    <property type="protein sequence ID" value="VDN37748.1"/>
    <property type="molecule type" value="Genomic_DNA"/>
</dbReference>
<dbReference type="PANTHER" id="PTHR11730:SF58">
    <property type="entry name" value="AMMONIUM TRANSPORTER"/>
    <property type="match status" value="1"/>
</dbReference>
<keyword evidence="4 5" id="KW-0472">Membrane</keyword>
<dbReference type="GO" id="GO:0008519">
    <property type="term" value="F:ammonium channel activity"/>
    <property type="evidence" value="ECO:0007669"/>
    <property type="project" value="InterPro"/>
</dbReference>
<dbReference type="AlphaFoldDB" id="A0A3P7NPS7"/>
<proteinExistence type="predicted"/>
<keyword evidence="8" id="KW-1185">Reference proteome</keyword>
<organism evidence="7 8">
    <name type="scientific">Cylicostephanus goldi</name>
    <name type="common">Nematode worm</name>
    <dbReference type="NCBI Taxonomy" id="71465"/>
    <lineage>
        <taxon>Eukaryota</taxon>
        <taxon>Metazoa</taxon>
        <taxon>Ecdysozoa</taxon>
        <taxon>Nematoda</taxon>
        <taxon>Chromadorea</taxon>
        <taxon>Rhabditida</taxon>
        <taxon>Rhabditina</taxon>
        <taxon>Rhabditomorpha</taxon>
        <taxon>Strongyloidea</taxon>
        <taxon>Strongylidae</taxon>
        <taxon>Cylicostephanus</taxon>
    </lineage>
</organism>
<evidence type="ECO:0000259" key="6">
    <source>
        <dbReference type="Pfam" id="PF00909"/>
    </source>
</evidence>
<comment type="subcellular location">
    <subcellularLocation>
        <location evidence="1">Membrane</location>
        <topology evidence="1">Multi-pass membrane protein</topology>
    </subcellularLocation>
</comment>
<dbReference type="InterPro" id="IPR029020">
    <property type="entry name" value="Ammonium/urea_transptr"/>
</dbReference>
<dbReference type="GO" id="GO:0097272">
    <property type="term" value="P:ammonium homeostasis"/>
    <property type="evidence" value="ECO:0007669"/>
    <property type="project" value="TreeGrafter"/>
</dbReference>
<evidence type="ECO:0000256" key="5">
    <source>
        <dbReference type="SAM" id="Phobius"/>
    </source>
</evidence>
<evidence type="ECO:0000256" key="2">
    <source>
        <dbReference type="ARBA" id="ARBA00022692"/>
    </source>
</evidence>
<gene>
    <name evidence="7" type="ORF">CGOC_LOCUS13557</name>
</gene>
<evidence type="ECO:0000256" key="1">
    <source>
        <dbReference type="ARBA" id="ARBA00004141"/>
    </source>
</evidence>
<dbReference type="Gene3D" id="1.10.3430.10">
    <property type="entry name" value="Ammonium transporter AmtB like domains"/>
    <property type="match status" value="1"/>
</dbReference>
<keyword evidence="3 5" id="KW-1133">Transmembrane helix</keyword>
<keyword evidence="2 5" id="KW-0812">Transmembrane</keyword>
<name>A0A3P7NPS7_CYLGO</name>
<dbReference type="InterPro" id="IPR024041">
    <property type="entry name" value="NH4_transpt_AmtB-like_dom"/>
</dbReference>